<dbReference type="EMBL" id="JAYGII010000031">
    <property type="protein sequence ID" value="MEA5446403.1"/>
    <property type="molecule type" value="Genomic_DNA"/>
</dbReference>
<dbReference type="GO" id="GO:0003866">
    <property type="term" value="F:3-phosphoshikimate 1-carboxyvinyltransferase activity"/>
    <property type="evidence" value="ECO:0007669"/>
    <property type="project" value="UniProtKB-UniRule"/>
</dbReference>
<keyword evidence="11" id="KW-1185">Reference proteome</keyword>
<reference evidence="10 11" key="1">
    <citation type="submission" date="2023-12" db="EMBL/GenBank/DDBJ databases">
        <title>Whole-genome sequencing of halo(alkali)philic microorganisms from hypersaline lakes.</title>
        <authorList>
            <person name="Sorokin D.Y."/>
            <person name="Merkel A.Y."/>
            <person name="Messina E."/>
            <person name="Yakimov M."/>
        </authorList>
    </citation>
    <scope>NUCLEOTIDE SEQUENCE [LARGE SCALE GENOMIC DNA]</scope>
    <source>
        <strain evidence="10 11">AB-CW1</strain>
    </source>
</reference>
<feature type="binding site" evidence="8">
    <location>
        <position position="319"/>
    </location>
    <ligand>
        <name>3-phosphoshikimate</name>
        <dbReference type="ChEBI" id="CHEBI:145989"/>
    </ligand>
</feature>
<dbReference type="GO" id="GO:0009073">
    <property type="term" value="P:aromatic amino acid family biosynthetic process"/>
    <property type="evidence" value="ECO:0007669"/>
    <property type="project" value="UniProtKB-KW"/>
</dbReference>
<feature type="binding site" evidence="8">
    <location>
        <position position="346"/>
    </location>
    <ligand>
        <name>3-phosphoshikimate</name>
        <dbReference type="ChEBI" id="CHEBI:145989"/>
    </ligand>
</feature>
<feature type="binding site" evidence="8">
    <location>
        <position position="100"/>
    </location>
    <ligand>
        <name>phosphoenolpyruvate</name>
        <dbReference type="ChEBI" id="CHEBI:58702"/>
    </ligand>
</feature>
<dbReference type="Pfam" id="PF00275">
    <property type="entry name" value="EPSP_synthase"/>
    <property type="match status" value="1"/>
</dbReference>
<feature type="binding site" evidence="8">
    <location>
        <position position="174"/>
    </location>
    <ligand>
        <name>3-phosphoshikimate</name>
        <dbReference type="ChEBI" id="CHEBI:145989"/>
    </ligand>
</feature>
<comment type="catalytic activity">
    <reaction evidence="7">
        <text>3-phosphoshikimate + phosphoenolpyruvate = 5-O-(1-carboxyvinyl)-3-phosphoshikimate + phosphate</text>
        <dbReference type="Rhea" id="RHEA:21256"/>
        <dbReference type="ChEBI" id="CHEBI:43474"/>
        <dbReference type="ChEBI" id="CHEBI:57701"/>
        <dbReference type="ChEBI" id="CHEBI:58702"/>
        <dbReference type="ChEBI" id="CHEBI:145989"/>
        <dbReference type="EC" id="2.5.1.19"/>
    </reaction>
    <physiologicalReaction direction="left-to-right" evidence="7">
        <dbReference type="Rhea" id="RHEA:21257"/>
    </physiologicalReaction>
</comment>
<evidence type="ECO:0000256" key="2">
    <source>
        <dbReference type="ARBA" id="ARBA00009948"/>
    </source>
</evidence>
<dbReference type="CDD" id="cd01556">
    <property type="entry name" value="EPSP_synthase"/>
    <property type="match status" value="1"/>
</dbReference>
<protein>
    <recommendedName>
        <fullName evidence="8">3-phosphoshikimate 1-carboxyvinyltransferase</fullName>
        <ecNumber evidence="8">2.5.1.19</ecNumber>
    </recommendedName>
    <alternativeName>
        <fullName evidence="8">5-enolpyruvylshikimate-3-phosphate synthase</fullName>
        <shortName evidence="8">EPSP synthase</shortName>
        <shortName evidence="8">EPSPS</shortName>
    </alternativeName>
</protein>
<keyword evidence="6 8" id="KW-0057">Aromatic amino acid biosynthesis</keyword>
<dbReference type="InterPro" id="IPR006264">
    <property type="entry name" value="EPSP_synthase"/>
</dbReference>
<feature type="binding site" evidence="8">
    <location>
        <position position="350"/>
    </location>
    <ligand>
        <name>phosphoenolpyruvate</name>
        <dbReference type="ChEBI" id="CHEBI:58702"/>
    </ligand>
</feature>
<keyword evidence="3 8" id="KW-0963">Cytoplasm</keyword>
<dbReference type="PIRSF" id="PIRSF000505">
    <property type="entry name" value="EPSPS"/>
    <property type="match status" value="1"/>
</dbReference>
<feature type="binding site" evidence="8">
    <location>
        <position position="391"/>
    </location>
    <ligand>
        <name>phosphoenolpyruvate</name>
        <dbReference type="ChEBI" id="CHEBI:58702"/>
    </ligand>
</feature>
<feature type="binding site" evidence="8">
    <location>
        <position position="28"/>
    </location>
    <ligand>
        <name>3-phosphoshikimate</name>
        <dbReference type="ChEBI" id="CHEBI:145989"/>
    </ligand>
</feature>
<feature type="binding site" evidence="8">
    <location>
        <position position="27"/>
    </location>
    <ligand>
        <name>3-phosphoshikimate</name>
        <dbReference type="ChEBI" id="CHEBI:145989"/>
    </ligand>
</feature>
<dbReference type="GO" id="GO:0009423">
    <property type="term" value="P:chorismate biosynthetic process"/>
    <property type="evidence" value="ECO:0007669"/>
    <property type="project" value="UniProtKB-UniRule"/>
</dbReference>
<feature type="binding site" evidence="8">
    <location>
        <position position="128"/>
    </location>
    <ligand>
        <name>phosphoenolpyruvate</name>
        <dbReference type="ChEBI" id="CHEBI:58702"/>
    </ligand>
</feature>
<evidence type="ECO:0000259" key="9">
    <source>
        <dbReference type="Pfam" id="PF00275"/>
    </source>
</evidence>
<dbReference type="InterPro" id="IPR001986">
    <property type="entry name" value="Enolpyruvate_Tfrase_dom"/>
</dbReference>
<evidence type="ECO:0000313" key="11">
    <source>
        <dbReference type="Proteomes" id="UP001302316"/>
    </source>
</evidence>
<dbReference type="Gene3D" id="3.65.10.10">
    <property type="entry name" value="Enolpyruvate transferase domain"/>
    <property type="match status" value="2"/>
</dbReference>
<dbReference type="EC" id="2.5.1.19" evidence="8"/>
<dbReference type="RefSeq" id="WP_346052633.1">
    <property type="nucleotide sequence ID" value="NZ_JAYGII010000031.1"/>
</dbReference>
<dbReference type="SUPFAM" id="SSF55205">
    <property type="entry name" value="EPT/RTPC-like"/>
    <property type="match status" value="1"/>
</dbReference>
<evidence type="ECO:0000256" key="4">
    <source>
        <dbReference type="ARBA" id="ARBA00022605"/>
    </source>
</evidence>
<evidence type="ECO:0000256" key="7">
    <source>
        <dbReference type="ARBA" id="ARBA00044633"/>
    </source>
</evidence>
<keyword evidence="5 8" id="KW-0808">Transferase</keyword>
<dbReference type="GO" id="GO:0005737">
    <property type="term" value="C:cytoplasm"/>
    <property type="evidence" value="ECO:0007669"/>
    <property type="project" value="UniProtKB-SubCell"/>
</dbReference>
<feature type="domain" description="Enolpyruvate transferase" evidence="9">
    <location>
        <begin position="16"/>
        <end position="425"/>
    </location>
</feature>
<dbReference type="Proteomes" id="UP001302316">
    <property type="component" value="Unassembled WGS sequence"/>
</dbReference>
<feature type="active site" description="Proton acceptor" evidence="8">
    <location>
        <position position="319"/>
    </location>
</feature>
<feature type="binding site" evidence="8">
    <location>
        <position position="27"/>
    </location>
    <ligand>
        <name>phosphoenolpyruvate</name>
        <dbReference type="ChEBI" id="CHEBI:58702"/>
    </ligand>
</feature>
<comment type="caution">
    <text evidence="8">Lacks conserved residue(s) required for the propagation of feature annotation.</text>
</comment>
<accession>A0AAP6JG42</accession>
<evidence type="ECO:0000256" key="1">
    <source>
        <dbReference type="ARBA" id="ARBA00004811"/>
    </source>
</evidence>
<dbReference type="NCBIfam" id="TIGR01356">
    <property type="entry name" value="aroA"/>
    <property type="match status" value="1"/>
</dbReference>
<evidence type="ECO:0000256" key="5">
    <source>
        <dbReference type="ARBA" id="ARBA00022679"/>
    </source>
</evidence>
<dbReference type="PROSITE" id="PS00885">
    <property type="entry name" value="EPSP_SYNTHASE_2"/>
    <property type="match status" value="1"/>
</dbReference>
<dbReference type="PANTHER" id="PTHR21090">
    <property type="entry name" value="AROM/DEHYDROQUINATE SYNTHASE"/>
    <property type="match status" value="1"/>
</dbReference>
<feature type="binding site" evidence="8">
    <location>
        <position position="174"/>
    </location>
    <ligand>
        <name>phosphoenolpyruvate</name>
        <dbReference type="ChEBI" id="CHEBI:58702"/>
    </ligand>
</feature>
<proteinExistence type="inferred from homology"/>
<evidence type="ECO:0000256" key="6">
    <source>
        <dbReference type="ARBA" id="ARBA00023141"/>
    </source>
</evidence>
<comment type="subunit">
    <text evidence="8">Monomer.</text>
</comment>
<dbReference type="AlphaFoldDB" id="A0AAP6JG42"/>
<dbReference type="FunFam" id="3.65.10.10:FF:000005">
    <property type="entry name" value="3-phosphoshikimate 1-carboxyvinyltransferase"/>
    <property type="match status" value="1"/>
</dbReference>
<keyword evidence="4 8" id="KW-0028">Amino-acid biosynthesis</keyword>
<dbReference type="InterPro" id="IPR013792">
    <property type="entry name" value="RNA3'P_cycl/enolpyr_Trfase_a/b"/>
</dbReference>
<comment type="pathway">
    <text evidence="1 8">Metabolic intermediate biosynthesis; chorismate biosynthesis; chorismate from D-erythrose 4-phosphate and phosphoenolpyruvate: step 6/7.</text>
</comment>
<evidence type="ECO:0000256" key="8">
    <source>
        <dbReference type="HAMAP-Rule" id="MF_00210"/>
    </source>
</evidence>
<feature type="binding site" evidence="8">
    <location>
        <position position="32"/>
    </location>
    <ligand>
        <name>3-phosphoshikimate</name>
        <dbReference type="ChEBI" id="CHEBI:145989"/>
    </ligand>
</feature>
<comment type="function">
    <text evidence="8">Catalyzes the transfer of the enolpyruvyl moiety of phosphoenolpyruvate (PEP) to the 5-hydroxyl of shikimate-3-phosphate (S3P) to produce enolpyruvyl shikimate-3-phosphate and inorganic phosphate.</text>
</comment>
<comment type="similarity">
    <text evidence="2 8">Belongs to the EPSP synthase family.</text>
</comment>
<gene>
    <name evidence="8 10" type="primary">aroA</name>
    <name evidence="10" type="ORF">VCB98_11290</name>
</gene>
<name>A0AAP6JG42_9GAMM</name>
<organism evidence="10 11">
    <name type="scientific">Natronospira elongata</name>
    <dbReference type="NCBI Taxonomy" id="3110268"/>
    <lineage>
        <taxon>Bacteria</taxon>
        <taxon>Pseudomonadati</taxon>
        <taxon>Pseudomonadota</taxon>
        <taxon>Gammaproteobacteria</taxon>
        <taxon>Natronospirales</taxon>
        <taxon>Natronospiraceae</taxon>
        <taxon>Natronospira</taxon>
    </lineage>
</organism>
<sequence length="438" mass="45299">MGSAQGRGWQLGAAAEIGGVLQVPGDKSISHRALLFLAIAEGGGEIRGLLEARDCLNTLAALRALGARIDSLGPGSYRVVGPAGGGLRAPDKPLDLGNSGTGLRLLTGLLAGLNLPASLTGDASLCRRPMGRIVDPLNAMGAAIRAEDGRPPLHLASHEGLQGIDYAMPVASAQVKSAILLAGLHARGETRVREPAPTRDHSERMLAGLGADIEWGQGEVRLRPGGLRGQDIDVPADFSSAAFFVALAAARPGAEICLRQVGINPTRDGLLRLLKRMGAAVGLENQRLVGGEPVADIRVTGQPLEAITVSAEEVALAVDEIPALMIAAARARGTTHVEGAAELRVKESDRIAAMAEGLQAMGLSVETRPDGLSVTGGPIRGGRIASRGDHRIAMSFAMLGALLPAGEQLRIDDVDNVATSFPDFIARCKAVGVNIQES</sequence>
<dbReference type="InterPro" id="IPR023193">
    <property type="entry name" value="EPSP_synthase_CS"/>
</dbReference>
<dbReference type="PROSITE" id="PS00104">
    <property type="entry name" value="EPSP_SYNTHASE_1"/>
    <property type="match status" value="1"/>
</dbReference>
<dbReference type="GO" id="GO:0008652">
    <property type="term" value="P:amino acid biosynthetic process"/>
    <property type="evidence" value="ECO:0007669"/>
    <property type="project" value="UniProtKB-KW"/>
</dbReference>
<evidence type="ECO:0000256" key="3">
    <source>
        <dbReference type="ARBA" id="ARBA00022490"/>
    </source>
</evidence>
<dbReference type="HAMAP" id="MF_00210">
    <property type="entry name" value="EPSP_synth"/>
    <property type="match status" value="1"/>
</dbReference>
<comment type="subcellular location">
    <subcellularLocation>
        <location evidence="8">Cytoplasm</location>
    </subcellularLocation>
</comment>
<feature type="binding site" evidence="8">
    <location>
        <position position="172"/>
    </location>
    <ligand>
        <name>3-phosphoshikimate</name>
        <dbReference type="ChEBI" id="CHEBI:145989"/>
    </ligand>
</feature>
<dbReference type="PANTHER" id="PTHR21090:SF5">
    <property type="entry name" value="PENTAFUNCTIONAL AROM POLYPEPTIDE"/>
    <property type="match status" value="1"/>
</dbReference>
<dbReference type="InterPro" id="IPR036968">
    <property type="entry name" value="Enolpyruvate_Tfrase_sf"/>
</dbReference>
<evidence type="ECO:0000313" key="10">
    <source>
        <dbReference type="EMBL" id="MEA5446403.1"/>
    </source>
</evidence>
<comment type="caution">
    <text evidence="10">The sequence shown here is derived from an EMBL/GenBank/DDBJ whole genome shotgun (WGS) entry which is preliminary data.</text>
</comment>